<keyword evidence="2" id="KW-1185">Reference proteome</keyword>
<reference evidence="1 2" key="1">
    <citation type="journal article" date="2007" name="Nature">
        <title>Evolution of genes and genomes on the Drosophila phylogeny.</title>
        <authorList>
            <consortium name="Drosophila 12 Genomes Consortium"/>
            <person name="Clark A.G."/>
            <person name="Eisen M.B."/>
            <person name="Smith D.R."/>
            <person name="Bergman C.M."/>
            <person name="Oliver B."/>
            <person name="Markow T.A."/>
            <person name="Kaufman T.C."/>
            <person name="Kellis M."/>
            <person name="Gelbart W."/>
            <person name="Iyer V.N."/>
            <person name="Pollard D.A."/>
            <person name="Sackton T.B."/>
            <person name="Larracuente A.M."/>
            <person name="Singh N.D."/>
            <person name="Abad J.P."/>
            <person name="Abt D.N."/>
            <person name="Adryan B."/>
            <person name="Aguade M."/>
            <person name="Akashi H."/>
            <person name="Anderson W.W."/>
            <person name="Aquadro C.F."/>
            <person name="Ardell D.H."/>
            <person name="Arguello R."/>
            <person name="Artieri C.G."/>
            <person name="Barbash D.A."/>
            <person name="Barker D."/>
            <person name="Barsanti P."/>
            <person name="Batterham P."/>
            <person name="Batzoglou S."/>
            <person name="Begun D."/>
            <person name="Bhutkar A."/>
            <person name="Blanco E."/>
            <person name="Bosak S.A."/>
            <person name="Bradley R.K."/>
            <person name="Brand A.D."/>
            <person name="Brent M.R."/>
            <person name="Brooks A.N."/>
            <person name="Brown R.H."/>
            <person name="Butlin R.K."/>
            <person name="Caggese C."/>
            <person name="Calvi B.R."/>
            <person name="Bernardo de Carvalho A."/>
            <person name="Caspi A."/>
            <person name="Castrezana S."/>
            <person name="Celniker S.E."/>
            <person name="Chang J.L."/>
            <person name="Chapple C."/>
            <person name="Chatterji S."/>
            <person name="Chinwalla A."/>
            <person name="Civetta A."/>
            <person name="Clifton S.W."/>
            <person name="Comeron J.M."/>
            <person name="Costello J.C."/>
            <person name="Coyne J.A."/>
            <person name="Daub J."/>
            <person name="David R.G."/>
            <person name="Delcher A.L."/>
            <person name="Delehaunty K."/>
            <person name="Do C.B."/>
            <person name="Ebling H."/>
            <person name="Edwards K."/>
            <person name="Eickbush T."/>
            <person name="Evans J.D."/>
            <person name="Filipski A."/>
            <person name="Findeiss S."/>
            <person name="Freyhult E."/>
            <person name="Fulton L."/>
            <person name="Fulton R."/>
            <person name="Garcia A.C."/>
            <person name="Gardiner A."/>
            <person name="Garfield D.A."/>
            <person name="Garvin B.E."/>
            <person name="Gibson G."/>
            <person name="Gilbert D."/>
            <person name="Gnerre S."/>
            <person name="Godfrey J."/>
            <person name="Good R."/>
            <person name="Gotea V."/>
            <person name="Gravely B."/>
            <person name="Greenberg A.J."/>
            <person name="Griffiths-Jones S."/>
            <person name="Gross S."/>
            <person name="Guigo R."/>
            <person name="Gustafson E.A."/>
            <person name="Haerty W."/>
            <person name="Hahn M.W."/>
            <person name="Halligan D.L."/>
            <person name="Halpern A.L."/>
            <person name="Halter G.M."/>
            <person name="Han M.V."/>
            <person name="Heger A."/>
            <person name="Hillier L."/>
            <person name="Hinrichs A.S."/>
            <person name="Holmes I."/>
            <person name="Hoskins R.A."/>
            <person name="Hubisz M.J."/>
            <person name="Hultmark D."/>
            <person name="Huntley M.A."/>
            <person name="Jaffe D.B."/>
            <person name="Jagadeeshan S."/>
            <person name="Jeck W.R."/>
            <person name="Johnson J."/>
            <person name="Jones C.D."/>
            <person name="Jordan W.C."/>
            <person name="Karpen G.H."/>
            <person name="Kataoka E."/>
            <person name="Keightley P.D."/>
            <person name="Kheradpour P."/>
            <person name="Kirkness E.F."/>
            <person name="Koerich L.B."/>
            <person name="Kristiansen K."/>
            <person name="Kudrna D."/>
            <person name="Kulathinal R.J."/>
            <person name="Kumar S."/>
            <person name="Kwok R."/>
            <person name="Lander E."/>
            <person name="Langley C.H."/>
            <person name="Lapoint R."/>
            <person name="Lazzaro B.P."/>
            <person name="Lee S.J."/>
            <person name="Levesque L."/>
            <person name="Li R."/>
            <person name="Lin C.F."/>
            <person name="Lin M.F."/>
            <person name="Lindblad-Toh K."/>
            <person name="Llopart A."/>
            <person name="Long M."/>
            <person name="Low L."/>
            <person name="Lozovsky E."/>
            <person name="Lu J."/>
            <person name="Luo M."/>
            <person name="Machado C.A."/>
            <person name="Makalowski W."/>
            <person name="Marzo M."/>
            <person name="Matsuda M."/>
            <person name="Matzkin L."/>
            <person name="McAllister B."/>
            <person name="McBride C.S."/>
            <person name="McKernan B."/>
            <person name="McKernan K."/>
            <person name="Mendez-Lago M."/>
            <person name="Minx P."/>
            <person name="Mollenhauer M.U."/>
            <person name="Montooth K."/>
            <person name="Mount S.M."/>
            <person name="Mu X."/>
            <person name="Myers E."/>
            <person name="Negre B."/>
            <person name="Newfeld S."/>
            <person name="Nielsen R."/>
            <person name="Noor M.A."/>
            <person name="O'Grady P."/>
            <person name="Pachter L."/>
            <person name="Papaceit M."/>
            <person name="Parisi M.J."/>
            <person name="Parisi M."/>
            <person name="Parts L."/>
            <person name="Pedersen J.S."/>
            <person name="Pesole G."/>
            <person name="Phillippy A.M."/>
            <person name="Ponting C.P."/>
            <person name="Pop M."/>
            <person name="Porcelli D."/>
            <person name="Powell J.R."/>
            <person name="Prohaska S."/>
            <person name="Pruitt K."/>
            <person name="Puig M."/>
            <person name="Quesneville H."/>
            <person name="Ram K.R."/>
            <person name="Rand D."/>
            <person name="Rasmussen M.D."/>
            <person name="Reed L.K."/>
            <person name="Reenan R."/>
            <person name="Reily A."/>
            <person name="Remington K.A."/>
            <person name="Rieger T.T."/>
            <person name="Ritchie M.G."/>
            <person name="Robin C."/>
            <person name="Rogers Y.H."/>
            <person name="Rohde C."/>
            <person name="Rozas J."/>
            <person name="Rubenfield M.J."/>
            <person name="Ruiz A."/>
            <person name="Russo S."/>
            <person name="Salzberg S.L."/>
            <person name="Sanchez-Gracia A."/>
            <person name="Saranga D.J."/>
            <person name="Sato H."/>
            <person name="Schaeffer S.W."/>
            <person name="Schatz M.C."/>
            <person name="Schlenke T."/>
            <person name="Schwartz R."/>
            <person name="Segarra C."/>
            <person name="Singh R.S."/>
            <person name="Sirot L."/>
            <person name="Sirota M."/>
            <person name="Sisneros N.B."/>
            <person name="Smith C.D."/>
            <person name="Smith T.F."/>
            <person name="Spieth J."/>
            <person name="Stage D.E."/>
            <person name="Stark A."/>
            <person name="Stephan W."/>
            <person name="Strausberg R.L."/>
            <person name="Strempel S."/>
            <person name="Sturgill D."/>
            <person name="Sutton G."/>
            <person name="Sutton G.G."/>
            <person name="Tao W."/>
            <person name="Teichmann S."/>
            <person name="Tobari Y.N."/>
            <person name="Tomimura Y."/>
            <person name="Tsolas J.M."/>
            <person name="Valente V.L."/>
            <person name="Venter E."/>
            <person name="Venter J.C."/>
            <person name="Vicario S."/>
            <person name="Vieira F.G."/>
            <person name="Vilella A.J."/>
            <person name="Villasante A."/>
            <person name="Walenz B."/>
            <person name="Wang J."/>
            <person name="Wasserman M."/>
            <person name="Watts T."/>
            <person name="Wilson D."/>
            <person name="Wilson R.K."/>
            <person name="Wing R.A."/>
            <person name="Wolfner M.F."/>
            <person name="Wong A."/>
            <person name="Wong G.K."/>
            <person name="Wu C.I."/>
            <person name="Wu G."/>
            <person name="Yamamoto D."/>
            <person name="Yang H.P."/>
            <person name="Yang S.P."/>
            <person name="Yorke J.A."/>
            <person name="Yoshida K."/>
            <person name="Zdobnov E."/>
            <person name="Zhang P."/>
            <person name="Zhang Y."/>
            <person name="Zimin A.V."/>
            <person name="Baldwin J."/>
            <person name="Abdouelleil A."/>
            <person name="Abdulkadir J."/>
            <person name="Abebe A."/>
            <person name="Abera B."/>
            <person name="Abreu J."/>
            <person name="Acer S.C."/>
            <person name="Aftuck L."/>
            <person name="Alexander A."/>
            <person name="An P."/>
            <person name="Anderson E."/>
            <person name="Anderson S."/>
            <person name="Arachi H."/>
            <person name="Azer M."/>
            <person name="Bachantsang P."/>
            <person name="Barry A."/>
            <person name="Bayul T."/>
            <person name="Berlin A."/>
            <person name="Bessette D."/>
            <person name="Bloom T."/>
            <person name="Blye J."/>
            <person name="Boguslavskiy L."/>
            <person name="Bonnet C."/>
            <person name="Boukhgalter B."/>
            <person name="Bourzgui I."/>
            <person name="Brown A."/>
            <person name="Cahill P."/>
            <person name="Channer S."/>
            <person name="Cheshatsang Y."/>
            <person name="Chuda L."/>
            <person name="Citroen M."/>
            <person name="Collymore A."/>
            <person name="Cooke P."/>
            <person name="Costello M."/>
            <person name="D'Aco K."/>
            <person name="Daza R."/>
            <person name="De Haan G."/>
            <person name="DeGray S."/>
            <person name="DeMaso C."/>
            <person name="Dhargay N."/>
            <person name="Dooley K."/>
            <person name="Dooley E."/>
            <person name="Doricent M."/>
            <person name="Dorje P."/>
            <person name="Dorjee K."/>
            <person name="Dupes A."/>
            <person name="Elong R."/>
            <person name="Falk J."/>
            <person name="Farina A."/>
            <person name="Faro S."/>
            <person name="Ferguson D."/>
            <person name="Fisher S."/>
            <person name="Foley C.D."/>
            <person name="Franke A."/>
            <person name="Friedrich D."/>
            <person name="Gadbois L."/>
            <person name="Gearin G."/>
            <person name="Gearin C.R."/>
            <person name="Giannoukos G."/>
            <person name="Goode T."/>
            <person name="Graham J."/>
            <person name="Grandbois E."/>
            <person name="Grewal S."/>
            <person name="Gyaltsen K."/>
            <person name="Hafez N."/>
            <person name="Hagos B."/>
            <person name="Hall J."/>
            <person name="Henson C."/>
            <person name="Hollinger A."/>
            <person name="Honan T."/>
            <person name="Huard M.D."/>
            <person name="Hughes L."/>
            <person name="Hurhula B."/>
            <person name="Husby M.E."/>
            <person name="Kamat A."/>
            <person name="Kanga B."/>
            <person name="Kashin S."/>
            <person name="Khazanovich D."/>
            <person name="Kisner P."/>
            <person name="Lance K."/>
            <person name="Lara M."/>
            <person name="Lee W."/>
            <person name="Lennon N."/>
            <person name="Letendre F."/>
            <person name="LeVine R."/>
            <person name="Lipovsky A."/>
            <person name="Liu X."/>
            <person name="Liu J."/>
            <person name="Liu S."/>
            <person name="Lokyitsang T."/>
            <person name="Lokyitsang Y."/>
            <person name="Lubonja R."/>
            <person name="Lui A."/>
            <person name="MacDonald P."/>
            <person name="Magnisalis V."/>
            <person name="Maru K."/>
            <person name="Matthews C."/>
            <person name="McCusker W."/>
            <person name="McDonough S."/>
            <person name="Mehta T."/>
            <person name="Meldrim J."/>
            <person name="Meneus L."/>
            <person name="Mihai O."/>
            <person name="Mihalev A."/>
            <person name="Mihova T."/>
            <person name="Mittelman R."/>
            <person name="Mlenga V."/>
            <person name="Montmayeur A."/>
            <person name="Mulrain L."/>
            <person name="Navidi A."/>
            <person name="Naylor J."/>
            <person name="Negash T."/>
            <person name="Nguyen T."/>
            <person name="Nguyen N."/>
            <person name="Nicol R."/>
            <person name="Norbu C."/>
            <person name="Norbu N."/>
            <person name="Novod N."/>
            <person name="O'Neill B."/>
            <person name="Osman S."/>
            <person name="Markiewicz E."/>
            <person name="Oyono O.L."/>
            <person name="Patti C."/>
            <person name="Phunkhang P."/>
            <person name="Pierre F."/>
            <person name="Priest M."/>
            <person name="Raghuraman S."/>
            <person name="Rege F."/>
            <person name="Reyes R."/>
            <person name="Rise C."/>
            <person name="Rogov P."/>
            <person name="Ross K."/>
            <person name="Ryan E."/>
            <person name="Settipalli S."/>
            <person name="Shea T."/>
            <person name="Sherpa N."/>
            <person name="Shi L."/>
            <person name="Shih D."/>
            <person name="Sparrow T."/>
            <person name="Spaulding J."/>
            <person name="Stalker J."/>
            <person name="Stange-Thomann N."/>
            <person name="Stavropoulos S."/>
            <person name="Stone C."/>
            <person name="Strader C."/>
            <person name="Tesfaye S."/>
            <person name="Thomson T."/>
            <person name="Thoulutsang Y."/>
            <person name="Thoulutsang D."/>
            <person name="Topham K."/>
            <person name="Topping I."/>
            <person name="Tsamla T."/>
            <person name="Vassiliev H."/>
            <person name="Vo A."/>
            <person name="Wangchuk T."/>
            <person name="Wangdi T."/>
            <person name="Weiand M."/>
            <person name="Wilkinson J."/>
            <person name="Wilson A."/>
            <person name="Yadav S."/>
            <person name="Young G."/>
            <person name="Yu Q."/>
            <person name="Zembek L."/>
            <person name="Zhong D."/>
            <person name="Zimmer A."/>
            <person name="Zwirko Z."/>
            <person name="Jaffe D.B."/>
            <person name="Alvarez P."/>
            <person name="Brockman W."/>
            <person name="Butler J."/>
            <person name="Chin C."/>
            <person name="Gnerre S."/>
            <person name="Grabherr M."/>
            <person name="Kleber M."/>
            <person name="Mauceli E."/>
            <person name="MacCallum I."/>
        </authorList>
    </citation>
    <scope>NUCLEOTIDE SEQUENCE [LARGE SCALE GENOMIC DNA]</scope>
    <source>
        <strain evidence="2">MSH-3 / Tucson 14011-0111.49</strain>
    </source>
</reference>
<dbReference type="Proteomes" id="UP000008744">
    <property type="component" value="Unassembled WGS sequence"/>
</dbReference>
<dbReference type="EMBL" id="CH479269">
    <property type="protein sequence ID" value="EDW39962.1"/>
    <property type="molecule type" value="Genomic_DNA"/>
</dbReference>
<gene>
    <name evidence="1" type="primary">Dper\GL20430</name>
    <name evidence="1" type="ORF">Dper_GL20430</name>
</gene>
<evidence type="ECO:0000313" key="1">
    <source>
        <dbReference type="EMBL" id="EDW39962.1"/>
    </source>
</evidence>
<dbReference type="HOGENOM" id="CLU_1751604_0_0_1"/>
<sequence>MNSHAQTAAESMQHDRSCKIYVMMLKNRQSAVNVSPQNQDSTKDIDAAVNTLVSKVCDASAAATTFGPQGSRTSQTGLHRGGTSSEIDELLLLKKRLRHEYIRTNEPQVDRVFRRVASRVRKKLAEQKTDATDRLLSEATADVHSNYDI</sequence>
<accession>B4HBW9</accession>
<proteinExistence type="predicted"/>
<name>B4HBW9_DROPE</name>
<evidence type="ECO:0000313" key="2">
    <source>
        <dbReference type="Proteomes" id="UP000008744"/>
    </source>
</evidence>
<organism evidence="2">
    <name type="scientific">Drosophila persimilis</name>
    <name type="common">Fruit fly</name>
    <dbReference type="NCBI Taxonomy" id="7234"/>
    <lineage>
        <taxon>Eukaryota</taxon>
        <taxon>Metazoa</taxon>
        <taxon>Ecdysozoa</taxon>
        <taxon>Arthropoda</taxon>
        <taxon>Hexapoda</taxon>
        <taxon>Insecta</taxon>
        <taxon>Pterygota</taxon>
        <taxon>Neoptera</taxon>
        <taxon>Endopterygota</taxon>
        <taxon>Diptera</taxon>
        <taxon>Brachycera</taxon>
        <taxon>Muscomorpha</taxon>
        <taxon>Ephydroidea</taxon>
        <taxon>Drosophilidae</taxon>
        <taxon>Drosophila</taxon>
        <taxon>Sophophora</taxon>
    </lineage>
</organism>
<protein>
    <submittedName>
        <fullName evidence="1">GL20430</fullName>
    </submittedName>
</protein>
<dbReference type="AlphaFoldDB" id="B4HBW9"/>